<proteinExistence type="predicted"/>
<name>A0ABR8EV85_NOSLI</name>
<dbReference type="PANTHER" id="PTHR31157:SF1">
    <property type="entry name" value="SCP DOMAIN-CONTAINING PROTEIN"/>
    <property type="match status" value="1"/>
</dbReference>
<dbReference type="RefSeq" id="WP_190889864.1">
    <property type="nucleotide sequence ID" value="NZ_JACJTE010000014.1"/>
</dbReference>
<organism evidence="2 3">
    <name type="scientific">Nostoc linckia FACHB-391</name>
    <dbReference type="NCBI Taxonomy" id="2692906"/>
    <lineage>
        <taxon>Bacteria</taxon>
        <taxon>Bacillati</taxon>
        <taxon>Cyanobacteriota</taxon>
        <taxon>Cyanophyceae</taxon>
        <taxon>Nostocales</taxon>
        <taxon>Nostocaceae</taxon>
        <taxon>Nostoc</taxon>
    </lineage>
</organism>
<evidence type="ECO:0000313" key="3">
    <source>
        <dbReference type="Proteomes" id="UP000604661"/>
    </source>
</evidence>
<dbReference type="InterPro" id="IPR035940">
    <property type="entry name" value="CAP_sf"/>
</dbReference>
<dbReference type="Proteomes" id="UP000604661">
    <property type="component" value="Unassembled WGS sequence"/>
</dbReference>
<reference evidence="2 3" key="1">
    <citation type="journal article" date="2020" name="ISME J.">
        <title>Comparative genomics reveals insights into cyanobacterial evolution and habitat adaptation.</title>
        <authorList>
            <person name="Chen M.Y."/>
            <person name="Teng W.K."/>
            <person name="Zhao L."/>
            <person name="Hu C.X."/>
            <person name="Zhou Y.K."/>
            <person name="Han B.P."/>
            <person name="Song L.R."/>
            <person name="Shu W.S."/>
        </authorList>
    </citation>
    <scope>NUCLEOTIDE SEQUENCE [LARGE SCALE GENOMIC DNA]</scope>
    <source>
        <strain evidence="2 3">FACHB-391</strain>
    </source>
</reference>
<sequence>MIRTTIYGVALGTIVLGSGAIATPVTNLTFTPESSHISRHTVDIAASSSDTAALEESVFSQINEYRASIGQPELTRNSAIDNQAKIHSQNMASGRVAFGHGGFQQRIKATGISYRTAGENVAYNQGRSDPATRAVQGWLKSPGHLANIKGNFNQTGIGVARNSAGRVYLTQLFFR</sequence>
<evidence type="ECO:0000313" key="2">
    <source>
        <dbReference type="EMBL" id="MBD2561858.1"/>
    </source>
</evidence>
<dbReference type="Pfam" id="PF00188">
    <property type="entry name" value="CAP"/>
    <property type="match status" value="1"/>
</dbReference>
<feature type="domain" description="SCP" evidence="1">
    <location>
        <begin position="60"/>
        <end position="173"/>
    </location>
</feature>
<keyword evidence="3" id="KW-1185">Reference proteome</keyword>
<comment type="caution">
    <text evidence="2">The sequence shown here is derived from an EMBL/GenBank/DDBJ whole genome shotgun (WGS) entry which is preliminary data.</text>
</comment>
<dbReference type="PANTHER" id="PTHR31157">
    <property type="entry name" value="SCP DOMAIN-CONTAINING PROTEIN"/>
    <property type="match status" value="1"/>
</dbReference>
<dbReference type="EMBL" id="JACJTE010000014">
    <property type="protein sequence ID" value="MBD2561858.1"/>
    <property type="molecule type" value="Genomic_DNA"/>
</dbReference>
<dbReference type="SUPFAM" id="SSF55797">
    <property type="entry name" value="PR-1-like"/>
    <property type="match status" value="1"/>
</dbReference>
<gene>
    <name evidence="2" type="ORF">H6G95_14790</name>
</gene>
<dbReference type="InterPro" id="IPR014044">
    <property type="entry name" value="CAP_dom"/>
</dbReference>
<protein>
    <submittedName>
        <fullName evidence="2">CAP domain-containing protein</fullName>
    </submittedName>
</protein>
<accession>A0ABR8EV85</accession>
<evidence type="ECO:0000259" key="1">
    <source>
        <dbReference type="Pfam" id="PF00188"/>
    </source>
</evidence>
<dbReference type="Gene3D" id="3.40.33.10">
    <property type="entry name" value="CAP"/>
    <property type="match status" value="1"/>
</dbReference>
<dbReference type="CDD" id="cd05379">
    <property type="entry name" value="CAP_bacterial"/>
    <property type="match status" value="1"/>
</dbReference>